<reference evidence="1 2" key="1">
    <citation type="journal article" date="2018" name="Sci. Rep.">
        <title>Genomic signatures of local adaptation to the degree of environmental predictability in rotifers.</title>
        <authorList>
            <person name="Franch-Gras L."/>
            <person name="Hahn C."/>
            <person name="Garcia-Roger E.M."/>
            <person name="Carmona M.J."/>
            <person name="Serra M."/>
            <person name="Gomez A."/>
        </authorList>
    </citation>
    <scope>NUCLEOTIDE SEQUENCE [LARGE SCALE GENOMIC DNA]</scope>
    <source>
        <strain evidence="1">HYR1</strain>
    </source>
</reference>
<comment type="caution">
    <text evidence="1">The sequence shown here is derived from an EMBL/GenBank/DDBJ whole genome shotgun (WGS) entry which is preliminary data.</text>
</comment>
<evidence type="ECO:0000313" key="1">
    <source>
        <dbReference type="EMBL" id="RMZ98725.1"/>
    </source>
</evidence>
<sequence length="59" mass="6994">MKRIILLCLLHASTIKNKIILPTLSSFSYNGPNYYDPFNGLKRNWQAIKRSYFIRTNFI</sequence>
<dbReference type="EMBL" id="REGN01010592">
    <property type="protein sequence ID" value="RMZ98725.1"/>
    <property type="molecule type" value="Genomic_DNA"/>
</dbReference>
<keyword evidence="2" id="KW-1185">Reference proteome</keyword>
<dbReference type="Proteomes" id="UP000276133">
    <property type="component" value="Unassembled WGS sequence"/>
</dbReference>
<gene>
    <name evidence="1" type="ORF">BpHYR1_027598</name>
</gene>
<proteinExistence type="predicted"/>
<evidence type="ECO:0000313" key="2">
    <source>
        <dbReference type="Proteomes" id="UP000276133"/>
    </source>
</evidence>
<organism evidence="1 2">
    <name type="scientific">Brachionus plicatilis</name>
    <name type="common">Marine rotifer</name>
    <name type="synonym">Brachionus muelleri</name>
    <dbReference type="NCBI Taxonomy" id="10195"/>
    <lineage>
        <taxon>Eukaryota</taxon>
        <taxon>Metazoa</taxon>
        <taxon>Spiralia</taxon>
        <taxon>Gnathifera</taxon>
        <taxon>Rotifera</taxon>
        <taxon>Eurotatoria</taxon>
        <taxon>Monogononta</taxon>
        <taxon>Pseudotrocha</taxon>
        <taxon>Ploima</taxon>
        <taxon>Brachionidae</taxon>
        <taxon>Brachionus</taxon>
    </lineage>
</organism>
<protein>
    <submittedName>
        <fullName evidence="1">Uncharacterized protein</fullName>
    </submittedName>
</protein>
<dbReference type="AlphaFoldDB" id="A0A3M7PHX7"/>
<name>A0A3M7PHX7_BRAPC</name>
<accession>A0A3M7PHX7</accession>